<keyword evidence="1" id="KW-0175">Coiled coil</keyword>
<accession>A0A699K0S4</accession>
<comment type="caution">
    <text evidence="3">The sequence shown here is derived from an EMBL/GenBank/DDBJ whole genome shotgun (WGS) entry which is preliminary data.</text>
</comment>
<name>A0A699K0S4_TANCI</name>
<organism evidence="3">
    <name type="scientific">Tanacetum cinerariifolium</name>
    <name type="common">Dalmatian daisy</name>
    <name type="synonym">Chrysanthemum cinerariifolium</name>
    <dbReference type="NCBI Taxonomy" id="118510"/>
    <lineage>
        <taxon>Eukaryota</taxon>
        <taxon>Viridiplantae</taxon>
        <taxon>Streptophyta</taxon>
        <taxon>Embryophyta</taxon>
        <taxon>Tracheophyta</taxon>
        <taxon>Spermatophyta</taxon>
        <taxon>Magnoliopsida</taxon>
        <taxon>eudicotyledons</taxon>
        <taxon>Gunneridae</taxon>
        <taxon>Pentapetalae</taxon>
        <taxon>asterids</taxon>
        <taxon>campanulids</taxon>
        <taxon>Asterales</taxon>
        <taxon>Asteraceae</taxon>
        <taxon>Asteroideae</taxon>
        <taxon>Anthemideae</taxon>
        <taxon>Anthemidinae</taxon>
        <taxon>Tanacetum</taxon>
    </lineage>
</organism>
<dbReference type="AlphaFoldDB" id="A0A699K0S4"/>
<feature type="non-terminal residue" evidence="3">
    <location>
        <position position="1"/>
    </location>
</feature>
<protein>
    <recommendedName>
        <fullName evidence="4">Transposase (Putative), gypsy type</fullName>
    </recommendedName>
</protein>
<feature type="compositionally biased region" description="Polar residues" evidence="2">
    <location>
        <begin position="352"/>
        <end position="362"/>
    </location>
</feature>
<evidence type="ECO:0008006" key="4">
    <source>
        <dbReference type="Google" id="ProtNLM"/>
    </source>
</evidence>
<evidence type="ECO:0000256" key="2">
    <source>
        <dbReference type="SAM" id="MobiDB-lite"/>
    </source>
</evidence>
<evidence type="ECO:0000313" key="3">
    <source>
        <dbReference type="EMBL" id="GFA70204.1"/>
    </source>
</evidence>
<reference evidence="3" key="1">
    <citation type="journal article" date="2019" name="Sci. Rep.">
        <title>Draft genome of Tanacetum cinerariifolium, the natural source of mosquito coil.</title>
        <authorList>
            <person name="Yamashiro T."/>
            <person name="Shiraishi A."/>
            <person name="Satake H."/>
            <person name="Nakayama K."/>
        </authorList>
    </citation>
    <scope>NUCLEOTIDE SEQUENCE</scope>
</reference>
<gene>
    <name evidence="3" type="ORF">Tci_642176</name>
</gene>
<feature type="region of interest" description="Disordered" evidence="2">
    <location>
        <begin position="344"/>
        <end position="383"/>
    </location>
</feature>
<dbReference type="EMBL" id="BKCJ010471687">
    <property type="protein sequence ID" value="GFA70204.1"/>
    <property type="molecule type" value="Genomic_DNA"/>
</dbReference>
<proteinExistence type="predicted"/>
<evidence type="ECO:0000256" key="1">
    <source>
        <dbReference type="SAM" id="Coils"/>
    </source>
</evidence>
<sequence length="383" mass="42606">RFVISLDSSYHSSTNASRAEGDFIISSVVVPLVMTEDVVTSHAVNIPLVPEMGVKFNVGTTRQACLNTEVRMQTEYCLSERKRLDSECEKKAGLLNARDDEVENLKAQLLQKGAKAAERNVSLKNEKESLDKKMTELQSSVSAKDLKLKDLNVTVRALETTCSGLRDQVFGFERLKEQIEEFQDVQMNIVNDKVAQLDADFLEMALHLEEKFCPYLPRAIEKGMLDRLSAGIDHGKACKNLADVVAYNPAAEADYNSALQRLPDAPGMSDIQPYVNQLMLPIYRPEDQMVTGETSLSFTLSVTHSRVERIKENVAAKRSALTVVWTPLVDPLSVDNLMEDYEIVGTDGPKDSQGNDQGNVASFPTVEFEKEELDTTPERDPPS</sequence>
<feature type="coiled-coil region" evidence="1">
    <location>
        <begin position="120"/>
        <end position="168"/>
    </location>
</feature>